<proteinExistence type="predicted"/>
<keyword evidence="2" id="KW-1185">Reference proteome</keyword>
<dbReference type="VEuPathDB" id="TrichDB:TVAG_474300"/>
<dbReference type="AlphaFoldDB" id="A2ESW7"/>
<evidence type="ECO:0000313" key="2">
    <source>
        <dbReference type="Proteomes" id="UP000001542"/>
    </source>
</evidence>
<evidence type="ECO:0000313" key="1">
    <source>
        <dbReference type="EMBL" id="EAY04225.1"/>
    </source>
</evidence>
<sequence>MFILFCSICKTTSNTFRLSRSWEEFYPDTPYNQAIETKDPFTYQTNNYYYINNVIFDNLTSQAIYGNSVAIHTVIEDSTFTYITSTSTSQGGAIYLTNSIELNQKKICSCNCWTKNSGQYMYLSAGYKSVKTILSSFTSCGNLSSGNGILAGVNVMNYATNLNFSKCETYSASAFSYNYCKNPSNISFGNFEHCASKLDSVLKKSGSLGSHYLQINDCTIYNCSVDNKLIYFEGATSILNSNFINNVLRTSTSPTLIYTTGRMIISSCYIESNQDFSAANFQTSDLRDSALELNNQYYIITKCIEFKNEEVKKTFVEESNVIKVYSGREKILIEPILIFYSC</sequence>
<gene>
    <name evidence="1" type="ORF">TVAG_474300</name>
</gene>
<reference evidence="1" key="2">
    <citation type="journal article" date="2007" name="Science">
        <title>Draft genome sequence of the sexually transmitted pathogen Trichomonas vaginalis.</title>
        <authorList>
            <person name="Carlton J.M."/>
            <person name="Hirt R.P."/>
            <person name="Silva J.C."/>
            <person name="Delcher A.L."/>
            <person name="Schatz M."/>
            <person name="Zhao Q."/>
            <person name="Wortman J.R."/>
            <person name="Bidwell S.L."/>
            <person name="Alsmark U.C.M."/>
            <person name="Besteiro S."/>
            <person name="Sicheritz-Ponten T."/>
            <person name="Noel C.J."/>
            <person name="Dacks J.B."/>
            <person name="Foster P.G."/>
            <person name="Simillion C."/>
            <person name="Van de Peer Y."/>
            <person name="Miranda-Saavedra D."/>
            <person name="Barton G.J."/>
            <person name="Westrop G.D."/>
            <person name="Mueller S."/>
            <person name="Dessi D."/>
            <person name="Fiori P.L."/>
            <person name="Ren Q."/>
            <person name="Paulsen I."/>
            <person name="Zhang H."/>
            <person name="Bastida-Corcuera F.D."/>
            <person name="Simoes-Barbosa A."/>
            <person name="Brown M.T."/>
            <person name="Hayes R.D."/>
            <person name="Mukherjee M."/>
            <person name="Okumura C.Y."/>
            <person name="Schneider R."/>
            <person name="Smith A.J."/>
            <person name="Vanacova S."/>
            <person name="Villalvazo M."/>
            <person name="Haas B.J."/>
            <person name="Pertea M."/>
            <person name="Feldblyum T.V."/>
            <person name="Utterback T.R."/>
            <person name="Shu C.L."/>
            <person name="Osoegawa K."/>
            <person name="de Jong P.J."/>
            <person name="Hrdy I."/>
            <person name="Horvathova L."/>
            <person name="Zubacova Z."/>
            <person name="Dolezal P."/>
            <person name="Malik S.B."/>
            <person name="Logsdon J.M. Jr."/>
            <person name="Henze K."/>
            <person name="Gupta A."/>
            <person name="Wang C.C."/>
            <person name="Dunne R.L."/>
            <person name="Upcroft J.A."/>
            <person name="Upcroft P."/>
            <person name="White O."/>
            <person name="Salzberg S.L."/>
            <person name="Tang P."/>
            <person name="Chiu C.-H."/>
            <person name="Lee Y.-S."/>
            <person name="Embley T.M."/>
            <person name="Coombs G.H."/>
            <person name="Mottram J.C."/>
            <person name="Tachezy J."/>
            <person name="Fraser-Liggett C.M."/>
            <person name="Johnson P.J."/>
        </authorList>
    </citation>
    <scope>NUCLEOTIDE SEQUENCE [LARGE SCALE GENOMIC DNA]</scope>
    <source>
        <strain evidence="1">G3</strain>
    </source>
</reference>
<dbReference type="RefSeq" id="XP_001316448.1">
    <property type="nucleotide sequence ID" value="XM_001316413.1"/>
</dbReference>
<dbReference type="KEGG" id="tva:4762079"/>
<organism evidence="1 2">
    <name type="scientific">Trichomonas vaginalis (strain ATCC PRA-98 / G3)</name>
    <dbReference type="NCBI Taxonomy" id="412133"/>
    <lineage>
        <taxon>Eukaryota</taxon>
        <taxon>Metamonada</taxon>
        <taxon>Parabasalia</taxon>
        <taxon>Trichomonadida</taxon>
        <taxon>Trichomonadidae</taxon>
        <taxon>Trichomonas</taxon>
    </lineage>
</organism>
<dbReference type="VEuPathDB" id="TrichDB:TVAGG3_0191890"/>
<dbReference type="EMBL" id="DS113481">
    <property type="protein sequence ID" value="EAY04225.1"/>
    <property type="molecule type" value="Genomic_DNA"/>
</dbReference>
<name>A2ESW7_TRIV3</name>
<accession>A2ESW7</accession>
<protein>
    <submittedName>
        <fullName evidence="1">Uncharacterized protein</fullName>
    </submittedName>
</protein>
<reference evidence="1" key="1">
    <citation type="submission" date="2006-10" db="EMBL/GenBank/DDBJ databases">
        <authorList>
            <person name="Amadeo P."/>
            <person name="Zhao Q."/>
            <person name="Wortman J."/>
            <person name="Fraser-Liggett C."/>
            <person name="Carlton J."/>
        </authorList>
    </citation>
    <scope>NUCLEOTIDE SEQUENCE</scope>
    <source>
        <strain evidence="1">G3</strain>
    </source>
</reference>
<dbReference type="InParanoid" id="A2ESW7"/>
<dbReference type="Proteomes" id="UP000001542">
    <property type="component" value="Unassembled WGS sequence"/>
</dbReference>